<feature type="region of interest" description="Disordered" evidence="1">
    <location>
        <begin position="1"/>
        <end position="75"/>
    </location>
</feature>
<dbReference type="AlphaFoldDB" id="A0AAW1I9W7"/>
<comment type="caution">
    <text evidence="2">The sequence shown here is derived from an EMBL/GenBank/DDBJ whole genome shotgun (WGS) entry which is preliminary data.</text>
</comment>
<keyword evidence="3" id="KW-1185">Reference proteome</keyword>
<name>A0AAW1I9W7_POPJA</name>
<evidence type="ECO:0000313" key="3">
    <source>
        <dbReference type="Proteomes" id="UP001458880"/>
    </source>
</evidence>
<proteinExistence type="predicted"/>
<gene>
    <name evidence="2" type="ORF">QE152_g37394</name>
</gene>
<dbReference type="Proteomes" id="UP001458880">
    <property type="component" value="Unassembled WGS sequence"/>
</dbReference>
<protein>
    <submittedName>
        <fullName evidence="2">Uncharacterized protein</fullName>
    </submittedName>
</protein>
<dbReference type="EMBL" id="JASPKY010000726">
    <property type="protein sequence ID" value="KAK9686152.1"/>
    <property type="molecule type" value="Genomic_DNA"/>
</dbReference>
<reference evidence="2 3" key="1">
    <citation type="journal article" date="2024" name="BMC Genomics">
        <title>De novo assembly and annotation of Popillia japonica's genome with initial clues to its potential as an invasive pest.</title>
        <authorList>
            <person name="Cucini C."/>
            <person name="Boschi S."/>
            <person name="Funari R."/>
            <person name="Cardaioli E."/>
            <person name="Iannotti N."/>
            <person name="Marturano G."/>
            <person name="Paoli F."/>
            <person name="Bruttini M."/>
            <person name="Carapelli A."/>
            <person name="Frati F."/>
            <person name="Nardi F."/>
        </authorList>
    </citation>
    <scope>NUCLEOTIDE SEQUENCE [LARGE SCALE GENOMIC DNA]</scope>
    <source>
        <strain evidence="2">DMR45628</strain>
    </source>
</reference>
<feature type="compositionally biased region" description="Acidic residues" evidence="1">
    <location>
        <begin position="1"/>
        <end position="25"/>
    </location>
</feature>
<evidence type="ECO:0000256" key="1">
    <source>
        <dbReference type="SAM" id="MobiDB-lite"/>
    </source>
</evidence>
<feature type="compositionally biased region" description="Basic residues" evidence="1">
    <location>
        <begin position="30"/>
        <end position="46"/>
    </location>
</feature>
<organism evidence="2 3">
    <name type="scientific">Popillia japonica</name>
    <name type="common">Japanese beetle</name>
    <dbReference type="NCBI Taxonomy" id="7064"/>
    <lineage>
        <taxon>Eukaryota</taxon>
        <taxon>Metazoa</taxon>
        <taxon>Ecdysozoa</taxon>
        <taxon>Arthropoda</taxon>
        <taxon>Hexapoda</taxon>
        <taxon>Insecta</taxon>
        <taxon>Pterygota</taxon>
        <taxon>Neoptera</taxon>
        <taxon>Endopterygota</taxon>
        <taxon>Coleoptera</taxon>
        <taxon>Polyphaga</taxon>
        <taxon>Scarabaeiformia</taxon>
        <taxon>Scarabaeidae</taxon>
        <taxon>Rutelinae</taxon>
        <taxon>Popillia</taxon>
    </lineage>
</organism>
<evidence type="ECO:0000313" key="2">
    <source>
        <dbReference type="EMBL" id="KAK9686152.1"/>
    </source>
</evidence>
<accession>A0AAW1I9W7</accession>
<sequence>MGDYSDNEDDPPVYESSGDEWDESMELEKKRNRRRTSQRLSKKPRIAHVDTSDSEEEYIEKPNNGINRKTKKSPVKISATNKTTTITATATTTTTTVSPITPDKQATNSPFQHNYTTGSFVVNKKDAQQGSSTNPPCIWKIDGKALLQKFEPFEEDGKVRHRNTSVYTGWSSLDRDNYVSIHVQVYLHLGQKMIVEVDWNQLKTIVIDSD</sequence>